<keyword evidence="8" id="KW-0625">Polysaccharide transport</keyword>
<feature type="transmembrane region" description="Helical" evidence="10">
    <location>
        <begin position="77"/>
        <end position="94"/>
    </location>
</feature>
<accession>A0ABY7NMJ6</accession>
<dbReference type="RefSeq" id="WP_270077375.1">
    <property type="nucleotide sequence ID" value="NZ_CP115174.1"/>
</dbReference>
<evidence type="ECO:0000256" key="5">
    <source>
        <dbReference type="ARBA" id="ARBA00022597"/>
    </source>
</evidence>
<evidence type="ECO:0000256" key="10">
    <source>
        <dbReference type="SAM" id="Phobius"/>
    </source>
</evidence>
<evidence type="ECO:0000256" key="7">
    <source>
        <dbReference type="ARBA" id="ARBA00022989"/>
    </source>
</evidence>
<dbReference type="PRINTS" id="PR00164">
    <property type="entry name" value="ABC2TRNSPORT"/>
</dbReference>
<keyword evidence="7 10" id="KW-1133">Transmembrane helix</keyword>
<feature type="transmembrane region" description="Helical" evidence="10">
    <location>
        <begin position="190"/>
        <end position="208"/>
    </location>
</feature>
<feature type="transmembrane region" description="Helical" evidence="10">
    <location>
        <begin position="44"/>
        <end position="65"/>
    </location>
</feature>
<evidence type="ECO:0000313" key="13">
    <source>
        <dbReference type="Proteomes" id="UP001210865"/>
    </source>
</evidence>
<comment type="similarity">
    <text evidence="2">Belongs to the ABC-2 integral membrane protein family.</text>
</comment>
<dbReference type="InterPro" id="IPR000412">
    <property type="entry name" value="ABC_2_transport"/>
</dbReference>
<keyword evidence="5" id="KW-0762">Sugar transport</keyword>
<evidence type="ECO:0000256" key="9">
    <source>
        <dbReference type="ARBA" id="ARBA00023136"/>
    </source>
</evidence>
<evidence type="ECO:0000256" key="1">
    <source>
        <dbReference type="ARBA" id="ARBA00004651"/>
    </source>
</evidence>
<dbReference type="Pfam" id="PF01061">
    <property type="entry name" value="ABC2_membrane"/>
    <property type="match status" value="1"/>
</dbReference>
<dbReference type="PANTHER" id="PTHR30413:SF10">
    <property type="entry name" value="CAPSULE POLYSACCHARIDE EXPORT INNER-MEMBRANE PROTEIN CTRC"/>
    <property type="match status" value="1"/>
</dbReference>
<keyword evidence="6 10" id="KW-0812">Transmembrane</keyword>
<evidence type="ECO:0000256" key="3">
    <source>
        <dbReference type="ARBA" id="ARBA00022448"/>
    </source>
</evidence>
<comment type="subcellular location">
    <subcellularLocation>
        <location evidence="1">Cell membrane</location>
        <topology evidence="1">Multi-pass membrane protein</topology>
    </subcellularLocation>
</comment>
<feature type="transmembrane region" description="Helical" evidence="10">
    <location>
        <begin position="156"/>
        <end position="178"/>
    </location>
</feature>
<evidence type="ECO:0000256" key="6">
    <source>
        <dbReference type="ARBA" id="ARBA00022692"/>
    </source>
</evidence>
<dbReference type="PANTHER" id="PTHR30413">
    <property type="entry name" value="INNER MEMBRANE TRANSPORT PERMEASE"/>
    <property type="match status" value="1"/>
</dbReference>
<organism evidence="12 13">
    <name type="scientific">Sphingomonas abietis</name>
    <dbReference type="NCBI Taxonomy" id="3012344"/>
    <lineage>
        <taxon>Bacteria</taxon>
        <taxon>Pseudomonadati</taxon>
        <taxon>Pseudomonadota</taxon>
        <taxon>Alphaproteobacteria</taxon>
        <taxon>Sphingomonadales</taxon>
        <taxon>Sphingomonadaceae</taxon>
        <taxon>Sphingomonas</taxon>
    </lineage>
</organism>
<dbReference type="EMBL" id="CP115174">
    <property type="protein sequence ID" value="WBO22735.1"/>
    <property type="molecule type" value="Genomic_DNA"/>
</dbReference>
<keyword evidence="4" id="KW-1003">Cell membrane</keyword>
<dbReference type="InterPro" id="IPR013525">
    <property type="entry name" value="ABC2_TM"/>
</dbReference>
<sequence>MTMISDTSGTTGDRGFWRGMQIQGSVIGALLMRELHTRYGRENIGYLWIFLEPMTLAAAVALLHVGGGSHGATIDPVAFAILGYTIFLMFRGMISRAEGTLESNMPLLYHRRVTIFDMMFARALLEGASTIVTYVVLMGFITIIGMTHVPDRPLELLIGIFLMFWFSFALSLIICAWTHDNRLVARLVHPITYILMPLSGAFYQLIWIPDPYKTWLSYFPLTVIYELLRYGQFHAAKDTYVDIPYVVGWCLLLTYGGLVFIRATRRRVHLH</sequence>
<protein>
    <submittedName>
        <fullName evidence="12">ABC transporter permease</fullName>
    </submittedName>
</protein>
<feature type="transmembrane region" description="Helical" evidence="10">
    <location>
        <begin position="115"/>
        <end position="144"/>
    </location>
</feature>
<evidence type="ECO:0000256" key="4">
    <source>
        <dbReference type="ARBA" id="ARBA00022475"/>
    </source>
</evidence>
<reference evidence="12 13" key="1">
    <citation type="submission" date="2022-12" db="EMBL/GenBank/DDBJ databases">
        <title>Sphingomonas abieness sp. nov., an endophytic bacterium isolated from Abies koreana.</title>
        <authorList>
            <person name="Jiang L."/>
            <person name="Lee J."/>
        </authorList>
    </citation>
    <scope>NUCLEOTIDE SEQUENCE [LARGE SCALE GENOMIC DNA]</scope>
    <source>
        <strain evidence="13">PAMB 00755</strain>
    </source>
</reference>
<feature type="domain" description="ABC-2 type transporter transmembrane" evidence="11">
    <location>
        <begin position="27"/>
        <end position="233"/>
    </location>
</feature>
<evidence type="ECO:0000259" key="11">
    <source>
        <dbReference type="Pfam" id="PF01061"/>
    </source>
</evidence>
<keyword evidence="9 10" id="KW-0472">Membrane</keyword>
<keyword evidence="13" id="KW-1185">Reference proteome</keyword>
<dbReference type="Proteomes" id="UP001210865">
    <property type="component" value="Chromosome"/>
</dbReference>
<evidence type="ECO:0000256" key="8">
    <source>
        <dbReference type="ARBA" id="ARBA00023047"/>
    </source>
</evidence>
<evidence type="ECO:0000256" key="2">
    <source>
        <dbReference type="ARBA" id="ARBA00007783"/>
    </source>
</evidence>
<keyword evidence="3" id="KW-0813">Transport</keyword>
<feature type="transmembrane region" description="Helical" evidence="10">
    <location>
        <begin position="243"/>
        <end position="261"/>
    </location>
</feature>
<evidence type="ECO:0000313" key="12">
    <source>
        <dbReference type="EMBL" id="WBO22735.1"/>
    </source>
</evidence>
<name>A0ABY7NMJ6_9SPHN</name>
<gene>
    <name evidence="12" type="ORF">PBT88_00850</name>
</gene>
<proteinExistence type="inferred from homology"/>